<dbReference type="KEGG" id="api:100572856"/>
<protein>
    <submittedName>
        <fullName evidence="4">Uncharacterized protein</fullName>
    </submittedName>
</protein>
<dbReference type="Proteomes" id="UP000007819">
    <property type="component" value="Chromosome A1"/>
</dbReference>
<dbReference type="OrthoDB" id="6360013at2759"/>
<dbReference type="AlphaFoldDB" id="A0A8R2A9X7"/>
<accession>A0A8R2A9X7</accession>
<keyword evidence="2" id="KW-0812">Transmembrane</keyword>
<evidence type="ECO:0000256" key="3">
    <source>
        <dbReference type="SAM" id="SignalP"/>
    </source>
</evidence>
<keyword evidence="2" id="KW-1133">Transmembrane helix</keyword>
<keyword evidence="3" id="KW-0732">Signal</keyword>
<feature type="signal peptide" evidence="3">
    <location>
        <begin position="1"/>
        <end position="24"/>
    </location>
</feature>
<evidence type="ECO:0000256" key="1">
    <source>
        <dbReference type="SAM" id="MobiDB-lite"/>
    </source>
</evidence>
<keyword evidence="2" id="KW-0472">Membrane</keyword>
<evidence type="ECO:0000313" key="4">
    <source>
        <dbReference type="EnsemblMetazoa" id="XP_003242835.1"/>
    </source>
</evidence>
<dbReference type="GeneID" id="100572856"/>
<keyword evidence="5" id="KW-1185">Reference proteome</keyword>
<feature type="region of interest" description="Disordered" evidence="1">
    <location>
        <begin position="511"/>
        <end position="533"/>
    </location>
</feature>
<name>A0A8R2A9X7_ACYPI</name>
<reference evidence="5" key="1">
    <citation type="submission" date="2010-06" db="EMBL/GenBank/DDBJ databases">
        <authorList>
            <person name="Jiang H."/>
            <person name="Abraham K."/>
            <person name="Ali S."/>
            <person name="Alsbrooks S.L."/>
            <person name="Anim B.N."/>
            <person name="Anosike U.S."/>
            <person name="Attaway T."/>
            <person name="Bandaranaike D.P."/>
            <person name="Battles P.K."/>
            <person name="Bell S.N."/>
            <person name="Bell A.V."/>
            <person name="Beltran B."/>
            <person name="Bickham C."/>
            <person name="Bustamante Y."/>
            <person name="Caleb T."/>
            <person name="Canada A."/>
            <person name="Cardenas V."/>
            <person name="Carter K."/>
            <person name="Chacko J."/>
            <person name="Chandrabose M.N."/>
            <person name="Chavez D."/>
            <person name="Chavez A."/>
            <person name="Chen L."/>
            <person name="Chu H.-S."/>
            <person name="Claassen K.J."/>
            <person name="Cockrell R."/>
            <person name="Collins M."/>
            <person name="Cooper J.A."/>
            <person name="Cree A."/>
            <person name="Curry S.M."/>
            <person name="Da Y."/>
            <person name="Dao M.D."/>
            <person name="Das B."/>
            <person name="Davila M.-L."/>
            <person name="Davy-Carroll L."/>
            <person name="Denson S."/>
            <person name="Dinh H."/>
            <person name="Ebong V.E."/>
            <person name="Edwards J.R."/>
            <person name="Egan A."/>
            <person name="El-Daye J."/>
            <person name="Escobedo L."/>
            <person name="Fernandez S."/>
            <person name="Fernando P.R."/>
            <person name="Flagg N."/>
            <person name="Forbes L.D."/>
            <person name="Fowler R.G."/>
            <person name="Fu Q."/>
            <person name="Gabisi R.A."/>
            <person name="Ganer J."/>
            <person name="Garbino Pronczuk A."/>
            <person name="Garcia R.M."/>
            <person name="Garner T."/>
            <person name="Garrett T.E."/>
            <person name="Gonzalez D.A."/>
            <person name="Hamid H."/>
            <person name="Hawkins E.S."/>
            <person name="Hirani K."/>
            <person name="Hogues M.E."/>
            <person name="Hollins B."/>
            <person name="Hsiao C.-H."/>
            <person name="Jabil R."/>
            <person name="James M.L."/>
            <person name="Jhangiani S.N."/>
            <person name="Johnson B."/>
            <person name="Johnson Q."/>
            <person name="Joshi V."/>
            <person name="Kalu J.B."/>
            <person name="Kam C."/>
            <person name="Kashfia A."/>
            <person name="Keebler J."/>
            <person name="Kisamo H."/>
            <person name="Kovar C.L."/>
            <person name="Lago L.A."/>
            <person name="Lai C.-Y."/>
            <person name="Laidlaw J."/>
            <person name="Lara F."/>
            <person name="Le T.-K."/>
            <person name="Lee S.L."/>
            <person name="Legall F.H."/>
            <person name="Lemon S.J."/>
            <person name="Lewis L.R."/>
            <person name="Li B."/>
            <person name="Liu Y."/>
            <person name="Liu Y.-S."/>
            <person name="Lopez J."/>
            <person name="Lozado R.J."/>
            <person name="Lu J."/>
            <person name="Madu R.C."/>
            <person name="Maheshwari M."/>
            <person name="Maheshwari R."/>
            <person name="Malloy K."/>
            <person name="Martinez E."/>
            <person name="Mathew T."/>
            <person name="Mercado I.C."/>
            <person name="Mercado C."/>
            <person name="Meyer B."/>
            <person name="Montgomery K."/>
            <person name="Morgan M.B."/>
            <person name="Munidasa M."/>
            <person name="Nazareth L.V."/>
            <person name="Nelson J."/>
            <person name="Ng B.M."/>
            <person name="Nguyen N.B."/>
            <person name="Nguyen P.Q."/>
            <person name="Nguyen T."/>
            <person name="Obregon M."/>
            <person name="Okwuonu G.O."/>
            <person name="Onwere C.G."/>
            <person name="Orozco G."/>
            <person name="Parra A."/>
            <person name="Patel S."/>
            <person name="Patil S."/>
            <person name="Perez A."/>
            <person name="Perez Y."/>
            <person name="Pham C."/>
            <person name="Primus E.L."/>
            <person name="Pu L.-L."/>
            <person name="Puazo M."/>
            <person name="Qin X."/>
            <person name="Quiroz J.B."/>
            <person name="Reese J."/>
            <person name="Richards S."/>
            <person name="Rives C.M."/>
            <person name="Robberts R."/>
            <person name="Ruiz S.J."/>
            <person name="Ruiz M.J."/>
            <person name="Santibanez J."/>
            <person name="Schneider B.W."/>
            <person name="Sisson I."/>
            <person name="Smith M."/>
            <person name="Sodergren E."/>
            <person name="Song X.-Z."/>
            <person name="Song B.B."/>
            <person name="Summersgill H."/>
            <person name="Thelus R."/>
            <person name="Thornton R.D."/>
            <person name="Trejos Z.Y."/>
            <person name="Usmani K."/>
            <person name="Vattathil S."/>
            <person name="Villasana D."/>
            <person name="Walker D.L."/>
            <person name="Wang S."/>
            <person name="Wang K."/>
            <person name="White C.S."/>
            <person name="Williams A.C."/>
            <person name="Williamson J."/>
            <person name="Wilson K."/>
            <person name="Woghiren I.O."/>
            <person name="Woodworth J.R."/>
            <person name="Worley K.C."/>
            <person name="Wright R.A."/>
            <person name="Wu W."/>
            <person name="Young L."/>
            <person name="Zhang L."/>
            <person name="Zhang J."/>
            <person name="Zhu Y."/>
            <person name="Muzny D.M."/>
            <person name="Weinstock G."/>
            <person name="Gibbs R.A."/>
        </authorList>
    </citation>
    <scope>NUCLEOTIDE SEQUENCE [LARGE SCALE GENOMIC DNA]</scope>
    <source>
        <strain evidence="5">LSR1</strain>
    </source>
</reference>
<evidence type="ECO:0000256" key="2">
    <source>
        <dbReference type="SAM" id="Phobius"/>
    </source>
</evidence>
<sequence length="533" mass="58929">MTPLHQWTALVAAVLVIIGHVASAQSLCDTPQCECDDSLSQVRCSCHKVPHESQDLVLKAQGPGHVPRVATNVIVTQCDRVKVMAMAFDGARSLSTVEIESVRRLEMANEAFGWTENGGGGTGPPPPQQQQHHHHQGPTVTITNVTSVPEVPSYTFRGRLRSVTFNRVRIDVVRPFAFSSLTGTTGRIEFRDTVFGQVDQQAFKKFAVNEFVLKGCRFEGAAPSRMLTEITVHDELRLDNVTFPVVESYAFRVHGPKVFRVQNSRAGCVRSGAFEVKCHGPAFVEDNAFGRLERGAFAEVTVEAHKVAEADYQEFVFENNTVAEFEDDALVFDTNGFRPRMDWLIVGRACGCPARWRTDLVAFSKDYPRDTDRPSWVVEQTAWCATPDDDGVGNFGQLVKAQQYDEAHCSAGGGRGGGLMSRYYLTFVAVVAVAALTATLVGWAWYKKRKRGQWTNVPASSPLKNRSILKNGGGGGGGRSDKRRHVMVMPEGKTYRETELHVIVERTGSTDSQYRSTTNYQHQRATQPLTSDL</sequence>
<dbReference type="RefSeq" id="XP_003242835.1">
    <property type="nucleotide sequence ID" value="XM_003242787.3"/>
</dbReference>
<feature type="region of interest" description="Disordered" evidence="1">
    <location>
        <begin position="457"/>
        <end position="483"/>
    </location>
</feature>
<feature type="region of interest" description="Disordered" evidence="1">
    <location>
        <begin position="113"/>
        <end position="138"/>
    </location>
</feature>
<organism evidence="4 5">
    <name type="scientific">Acyrthosiphon pisum</name>
    <name type="common">Pea aphid</name>
    <dbReference type="NCBI Taxonomy" id="7029"/>
    <lineage>
        <taxon>Eukaryota</taxon>
        <taxon>Metazoa</taxon>
        <taxon>Ecdysozoa</taxon>
        <taxon>Arthropoda</taxon>
        <taxon>Hexapoda</taxon>
        <taxon>Insecta</taxon>
        <taxon>Pterygota</taxon>
        <taxon>Neoptera</taxon>
        <taxon>Paraneoptera</taxon>
        <taxon>Hemiptera</taxon>
        <taxon>Sternorrhyncha</taxon>
        <taxon>Aphidomorpha</taxon>
        <taxon>Aphidoidea</taxon>
        <taxon>Aphididae</taxon>
        <taxon>Macrosiphini</taxon>
        <taxon>Acyrthosiphon</taxon>
    </lineage>
</organism>
<proteinExistence type="predicted"/>
<evidence type="ECO:0000313" key="5">
    <source>
        <dbReference type="Proteomes" id="UP000007819"/>
    </source>
</evidence>
<feature type="transmembrane region" description="Helical" evidence="2">
    <location>
        <begin position="423"/>
        <end position="446"/>
    </location>
</feature>
<reference evidence="4" key="2">
    <citation type="submission" date="2022-06" db="UniProtKB">
        <authorList>
            <consortium name="EnsemblMetazoa"/>
        </authorList>
    </citation>
    <scope>IDENTIFICATION</scope>
</reference>
<feature type="chain" id="PRO_5035923003" evidence="3">
    <location>
        <begin position="25"/>
        <end position="533"/>
    </location>
</feature>
<dbReference type="EnsemblMetazoa" id="XM_003242787.4">
    <property type="protein sequence ID" value="XP_003242835.1"/>
    <property type="gene ID" value="LOC100572856"/>
</dbReference>